<dbReference type="GeneID" id="85326543"/>
<evidence type="ECO:0008006" key="3">
    <source>
        <dbReference type="Google" id="ProtNLM"/>
    </source>
</evidence>
<proteinExistence type="predicted"/>
<reference evidence="1" key="1">
    <citation type="submission" date="2023-06" db="EMBL/GenBank/DDBJ databases">
        <title>Genome-scale phylogeny and comparative genomics of the fungal order Sordariales.</title>
        <authorList>
            <consortium name="Lawrence Berkeley National Laboratory"/>
            <person name="Hensen N."/>
            <person name="Bonometti L."/>
            <person name="Westerberg I."/>
            <person name="Brannstrom I.O."/>
            <person name="Guillou S."/>
            <person name="Cros-Aarteil S."/>
            <person name="Calhoun S."/>
            <person name="Haridas S."/>
            <person name="Kuo A."/>
            <person name="Mondo S."/>
            <person name="Pangilinan J."/>
            <person name="Riley R."/>
            <person name="LaButti K."/>
            <person name="Andreopoulos B."/>
            <person name="Lipzen A."/>
            <person name="Chen C."/>
            <person name="Yanf M."/>
            <person name="Daum C."/>
            <person name="Ng V."/>
            <person name="Clum A."/>
            <person name="Steindorff A."/>
            <person name="Ohm R."/>
            <person name="Martin F."/>
            <person name="Silar P."/>
            <person name="Natvig D."/>
            <person name="Lalanne C."/>
            <person name="Gautier V."/>
            <person name="Ament-velasquez S.L."/>
            <person name="Kruys A."/>
            <person name="Hutchinson M.I."/>
            <person name="Powell A.J."/>
            <person name="Barry K."/>
            <person name="Miller A.N."/>
            <person name="Grigoriev I.V."/>
            <person name="Debuchy R."/>
            <person name="Gladieux P."/>
            <person name="Thoren M.H."/>
            <person name="Johannesson H."/>
        </authorList>
    </citation>
    <scope>NUCLEOTIDE SEQUENCE</scope>
    <source>
        <strain evidence="1">SMH2392-1A</strain>
    </source>
</reference>
<protein>
    <recommendedName>
        <fullName evidence="3">Aminoglycoside phosphotransferase domain-containing protein</fullName>
    </recommendedName>
</protein>
<comment type="caution">
    <text evidence="1">The sequence shown here is derived from an EMBL/GenBank/DDBJ whole genome shotgun (WGS) entry which is preliminary data.</text>
</comment>
<dbReference type="RefSeq" id="XP_060301793.1">
    <property type="nucleotide sequence ID" value="XM_060443273.1"/>
</dbReference>
<gene>
    <name evidence="1" type="ORF">B0T26DRAFT_736057</name>
</gene>
<dbReference type="AlphaFoldDB" id="A0AA40BER5"/>
<dbReference type="EMBL" id="JAUIRO010000001">
    <property type="protein sequence ID" value="KAK0732916.1"/>
    <property type="molecule type" value="Genomic_DNA"/>
</dbReference>
<evidence type="ECO:0000313" key="2">
    <source>
        <dbReference type="Proteomes" id="UP001172101"/>
    </source>
</evidence>
<name>A0AA40BER5_9PEZI</name>
<keyword evidence="2" id="KW-1185">Reference proteome</keyword>
<sequence>MPATLELDHRGPITLVAHRAAAKELSQVLWDRRTTIEALVRHHLGLAHGDTCTVAPVDRWIRGGFNMCVPVDVVQPRRARRARRARFIFRCPMPHKLAKHTYPGTVGEKLGCEVATYRTHAFYVRLWRTIRRRLGALLGHPILSRYAAHPTPTGLHLPTAYVLLEHIGPDIGRMLSRTRGSSTAIGSFRFWPDGTVTVADRPLVCCVAILEDDGAPRTMPRDETFLTNRNAVYDTADCRSQMTTRAMLRTLSHHYVTRERRRGPFRLQLTDFHASNIFVDNDWNVTCLIDLEWICALPAEMIAVPYWLTGQGIDQLAGDDLAEFDQVCPEFMDVLEEEEAIVAPAPGHPPALAAIMRESWDSGTVWFLRCLTSVNAMISLVDDHISPRFYPLSFRVEDVFSKYWCQDSTQVACGANRVRICC</sequence>
<dbReference type="Proteomes" id="UP001172101">
    <property type="component" value="Unassembled WGS sequence"/>
</dbReference>
<organism evidence="1 2">
    <name type="scientific">Lasiosphaeria miniovina</name>
    <dbReference type="NCBI Taxonomy" id="1954250"/>
    <lineage>
        <taxon>Eukaryota</taxon>
        <taxon>Fungi</taxon>
        <taxon>Dikarya</taxon>
        <taxon>Ascomycota</taxon>
        <taxon>Pezizomycotina</taxon>
        <taxon>Sordariomycetes</taxon>
        <taxon>Sordariomycetidae</taxon>
        <taxon>Sordariales</taxon>
        <taxon>Lasiosphaeriaceae</taxon>
        <taxon>Lasiosphaeria</taxon>
    </lineage>
</organism>
<evidence type="ECO:0000313" key="1">
    <source>
        <dbReference type="EMBL" id="KAK0732916.1"/>
    </source>
</evidence>
<accession>A0AA40BER5</accession>